<dbReference type="PANTHER" id="PTHR30061:SF50">
    <property type="entry name" value="MALTOSE_MALTODEXTRIN-BINDING PERIPLASMIC PROTEIN"/>
    <property type="match status" value="1"/>
</dbReference>
<feature type="chain" id="PRO_5046541719" evidence="4">
    <location>
        <begin position="21"/>
        <end position="432"/>
    </location>
</feature>
<evidence type="ECO:0000313" key="5">
    <source>
        <dbReference type="EMBL" id="MBD7997137.1"/>
    </source>
</evidence>
<dbReference type="Pfam" id="PF01547">
    <property type="entry name" value="SBP_bac_1"/>
    <property type="match status" value="1"/>
</dbReference>
<dbReference type="EMBL" id="JACSQE010000001">
    <property type="protein sequence ID" value="MBD7997137.1"/>
    <property type="molecule type" value="Genomic_DNA"/>
</dbReference>
<name>A0ABR8UX65_9CELL</name>
<dbReference type="RefSeq" id="WP_191788883.1">
    <property type="nucleotide sequence ID" value="NZ_JACSQE010000001.1"/>
</dbReference>
<dbReference type="InterPro" id="IPR006059">
    <property type="entry name" value="SBP"/>
</dbReference>
<evidence type="ECO:0000256" key="3">
    <source>
        <dbReference type="ARBA" id="ARBA00022729"/>
    </source>
</evidence>
<proteinExistence type="inferred from homology"/>
<comment type="caution">
    <text evidence="5">The sequence shown here is derived from an EMBL/GenBank/DDBJ whole genome shotgun (WGS) entry which is preliminary data.</text>
</comment>
<dbReference type="PROSITE" id="PS51257">
    <property type="entry name" value="PROKAR_LIPOPROTEIN"/>
    <property type="match status" value="1"/>
</dbReference>
<sequence length="432" mass="45833">MKRNRLVATTVASTITLALALTACGSGDSGSGETASGDAKTGDIRVWLVGATDTPKEAREYLKTTFEAENKGSTLTIEEQSWTGLVDKLTTSLASSDSPDVVEVGNTQAAAFTSSGFFTDLTDQYEELGGDDLLQGFVKAGSYDGKFYAPPYYSGARVVFYSQQVVDQTGTQVPTTLDEYVANGQAMTTDTRSGIYWPGQDWYNALPYVWENGGFIAEQKDGKWEAGFSSEGGIKGLQQVQEVMTTASKAPKDGQETDQQVPFCEGNIGYLSAPTWLQGAIKTPEDDAKAPGCPTTYGSDLHAFALPGATAGEAAKVFAGGSNLAIAAKSKNQELALSALEIMLSDGYQKFLAEKGNIPAKASQAQFLPQDEITLAGAAAAKNSELTPASPKWADVEAKRYLQDAFVQIAEGGDVKAIAEKLDQQIEETLNS</sequence>
<feature type="signal peptide" evidence="4">
    <location>
        <begin position="1"/>
        <end position="20"/>
    </location>
</feature>
<dbReference type="PANTHER" id="PTHR30061">
    <property type="entry name" value="MALTOSE-BINDING PERIPLASMIC PROTEIN"/>
    <property type="match status" value="1"/>
</dbReference>
<keyword evidence="2" id="KW-0813">Transport</keyword>
<protein>
    <submittedName>
        <fullName evidence="5">Extracellular solute-binding protein</fullName>
    </submittedName>
</protein>
<gene>
    <name evidence="5" type="ORF">H9640_01025</name>
</gene>
<dbReference type="Gene3D" id="3.40.190.10">
    <property type="entry name" value="Periplasmic binding protein-like II"/>
    <property type="match status" value="1"/>
</dbReference>
<evidence type="ECO:0000313" key="6">
    <source>
        <dbReference type="Proteomes" id="UP000633601"/>
    </source>
</evidence>
<evidence type="ECO:0000256" key="4">
    <source>
        <dbReference type="SAM" id="SignalP"/>
    </source>
</evidence>
<organism evidence="5 6">
    <name type="scientific">Oerskovia gallyi</name>
    <dbReference type="NCBI Taxonomy" id="2762226"/>
    <lineage>
        <taxon>Bacteria</taxon>
        <taxon>Bacillati</taxon>
        <taxon>Actinomycetota</taxon>
        <taxon>Actinomycetes</taxon>
        <taxon>Micrococcales</taxon>
        <taxon>Cellulomonadaceae</taxon>
        <taxon>Oerskovia</taxon>
    </lineage>
</organism>
<reference evidence="5 6" key="1">
    <citation type="submission" date="2020-08" db="EMBL/GenBank/DDBJ databases">
        <title>A Genomic Blueprint of the Chicken Gut Microbiome.</title>
        <authorList>
            <person name="Gilroy R."/>
            <person name="Ravi A."/>
            <person name="Getino M."/>
            <person name="Pursley I."/>
            <person name="Horton D.L."/>
            <person name="Alikhan N.-F."/>
            <person name="Baker D."/>
            <person name="Gharbi K."/>
            <person name="Hall N."/>
            <person name="Watson M."/>
            <person name="Adriaenssens E.M."/>
            <person name="Foster-Nyarko E."/>
            <person name="Jarju S."/>
            <person name="Secka A."/>
            <person name="Antonio M."/>
            <person name="Oren A."/>
            <person name="Chaudhuri R."/>
            <person name="La Ragione R.M."/>
            <person name="Hildebrand F."/>
            <person name="Pallen M.J."/>
        </authorList>
    </citation>
    <scope>NUCLEOTIDE SEQUENCE [LARGE SCALE GENOMIC DNA]</scope>
    <source>
        <strain evidence="5 6">Sa2CUA8</strain>
    </source>
</reference>
<dbReference type="SUPFAM" id="SSF53850">
    <property type="entry name" value="Periplasmic binding protein-like II"/>
    <property type="match status" value="1"/>
</dbReference>
<evidence type="ECO:0000256" key="1">
    <source>
        <dbReference type="ARBA" id="ARBA00008520"/>
    </source>
</evidence>
<evidence type="ECO:0000256" key="2">
    <source>
        <dbReference type="ARBA" id="ARBA00022448"/>
    </source>
</evidence>
<keyword evidence="6" id="KW-1185">Reference proteome</keyword>
<keyword evidence="3 4" id="KW-0732">Signal</keyword>
<accession>A0ABR8UX65</accession>
<dbReference type="Proteomes" id="UP000633601">
    <property type="component" value="Unassembled WGS sequence"/>
</dbReference>
<comment type="similarity">
    <text evidence="1">Belongs to the bacterial solute-binding protein 1 family.</text>
</comment>